<keyword evidence="2" id="KW-1185">Reference proteome</keyword>
<organism evidence="1 2">
    <name type="scientific">Micromonospora marina</name>
    <dbReference type="NCBI Taxonomy" id="307120"/>
    <lineage>
        <taxon>Bacteria</taxon>
        <taxon>Bacillati</taxon>
        <taxon>Actinomycetota</taxon>
        <taxon>Actinomycetes</taxon>
        <taxon>Micromonosporales</taxon>
        <taxon>Micromonosporaceae</taxon>
        <taxon>Micromonospora</taxon>
    </lineage>
</organism>
<gene>
    <name evidence="1" type="ORF">GA0070215_1525</name>
</gene>
<dbReference type="EMBL" id="FMCV01000052">
    <property type="protein sequence ID" value="SCF46652.1"/>
    <property type="molecule type" value="Genomic_DNA"/>
</dbReference>
<name>A0A1C5AN39_9ACTN</name>
<dbReference type="Proteomes" id="UP000198551">
    <property type="component" value="Unassembled WGS sequence"/>
</dbReference>
<reference evidence="2" key="1">
    <citation type="submission" date="2016-06" db="EMBL/GenBank/DDBJ databases">
        <authorList>
            <person name="Varghese N."/>
        </authorList>
    </citation>
    <scope>NUCLEOTIDE SEQUENCE [LARGE SCALE GENOMIC DNA]</scope>
    <source>
        <strain evidence="2">DSM 45555</strain>
    </source>
</reference>
<dbReference type="AlphaFoldDB" id="A0A1C5AN39"/>
<proteinExistence type="predicted"/>
<sequence>MDLPTDVDVDESAKLQELLGIPDLWPLQPAQWDDDVFYGVIEVFHDLVARPRERWWHNWNNCGWHYSGFAVTPARALYRWRVNKILADAHIALRLAGEGEDAGRLVRQPPFAR</sequence>
<accession>A0A1C5AN39</accession>
<evidence type="ECO:0000313" key="2">
    <source>
        <dbReference type="Proteomes" id="UP000198551"/>
    </source>
</evidence>
<dbReference type="RefSeq" id="WP_091051762.1">
    <property type="nucleotide sequence ID" value="NZ_FMCV01000052.1"/>
</dbReference>
<protein>
    <submittedName>
        <fullName evidence="1">Uncharacterized protein</fullName>
    </submittedName>
</protein>
<evidence type="ECO:0000313" key="1">
    <source>
        <dbReference type="EMBL" id="SCF46652.1"/>
    </source>
</evidence>